<dbReference type="GO" id="GO:0004803">
    <property type="term" value="F:transposase activity"/>
    <property type="evidence" value="ECO:0007669"/>
    <property type="project" value="InterPro"/>
</dbReference>
<dbReference type="KEGG" id="rbc:BN938_0346"/>
<evidence type="ECO:0000313" key="2">
    <source>
        <dbReference type="EMBL" id="CDN30452.1"/>
    </source>
</evidence>
<evidence type="ECO:0000259" key="1">
    <source>
        <dbReference type="Pfam" id="PF01609"/>
    </source>
</evidence>
<sequence>MINQVCERDYRNHPLTNEQKASNREKSSVRSRVEHVFGFMEQSMHGIKVECVGIVRATGILGLMNLTYNLFRYEQVVRLNLLPIKN</sequence>
<dbReference type="EMBL" id="HG934468">
    <property type="protein sequence ID" value="CDN30452.1"/>
    <property type="molecule type" value="Genomic_DNA"/>
</dbReference>
<dbReference type="OrthoDB" id="1427753at2"/>
<dbReference type="AlphaFoldDB" id="A0A060R6B2"/>
<gene>
    <name evidence="2" type="ORF">BN938_0346</name>
</gene>
<dbReference type="GO" id="GO:0006313">
    <property type="term" value="P:DNA transposition"/>
    <property type="evidence" value="ECO:0007669"/>
    <property type="project" value="InterPro"/>
</dbReference>
<protein>
    <submittedName>
        <fullName evidence="2">Mobile element protein</fullName>
    </submittedName>
</protein>
<reference evidence="2 3" key="1">
    <citation type="journal article" date="2015" name="Genome Announc.">
        <title>Complete Genome Sequence of the Novel Leech Symbiont Mucinivorans hirudinis M3T.</title>
        <authorList>
            <person name="Nelson M.C."/>
            <person name="Bomar L."/>
            <person name="Graf J."/>
        </authorList>
    </citation>
    <scope>NUCLEOTIDE SEQUENCE [LARGE SCALE GENOMIC DNA]</scope>
    <source>
        <strain evidence="3">M3</strain>
    </source>
</reference>
<keyword evidence="3" id="KW-1185">Reference proteome</keyword>
<evidence type="ECO:0000313" key="3">
    <source>
        <dbReference type="Proteomes" id="UP000027616"/>
    </source>
</evidence>
<proteinExistence type="predicted"/>
<feature type="domain" description="Transposase IS4-like" evidence="1">
    <location>
        <begin position="5"/>
        <end position="70"/>
    </location>
</feature>
<accession>A0A060R6B2</accession>
<dbReference type="InterPro" id="IPR002559">
    <property type="entry name" value="Transposase_11"/>
</dbReference>
<organism evidence="2 3">
    <name type="scientific">Mucinivorans hirudinis</name>
    <dbReference type="NCBI Taxonomy" id="1433126"/>
    <lineage>
        <taxon>Bacteria</taxon>
        <taxon>Pseudomonadati</taxon>
        <taxon>Bacteroidota</taxon>
        <taxon>Bacteroidia</taxon>
        <taxon>Bacteroidales</taxon>
        <taxon>Rikenellaceae</taxon>
        <taxon>Mucinivorans</taxon>
    </lineage>
</organism>
<dbReference type="Pfam" id="PF01609">
    <property type="entry name" value="DDE_Tnp_1"/>
    <property type="match status" value="1"/>
</dbReference>
<dbReference type="Proteomes" id="UP000027616">
    <property type="component" value="Chromosome I"/>
</dbReference>
<dbReference type="HOGENOM" id="CLU_127651_1_0_10"/>
<dbReference type="eggNOG" id="COG3039">
    <property type="taxonomic scope" value="Bacteria"/>
</dbReference>
<name>A0A060R6B2_9BACT</name>
<dbReference type="GO" id="GO:0003677">
    <property type="term" value="F:DNA binding"/>
    <property type="evidence" value="ECO:0007669"/>
    <property type="project" value="InterPro"/>
</dbReference>